<reference evidence="2 3" key="1">
    <citation type="submission" date="2020-08" db="EMBL/GenBank/DDBJ databases">
        <title>Stenotrophomonas tumulicola JCM 30961.</title>
        <authorList>
            <person name="Deng Y."/>
        </authorList>
    </citation>
    <scope>NUCLEOTIDE SEQUENCE [LARGE SCALE GENOMIC DNA]</scope>
    <source>
        <strain evidence="2 3">JCM 30961</strain>
    </source>
</reference>
<accession>A0A7W3FMG1</accession>
<dbReference type="Gene3D" id="3.10.180.10">
    <property type="entry name" value="2,3-Dihydroxybiphenyl 1,2-Dioxygenase, domain 1"/>
    <property type="match status" value="1"/>
</dbReference>
<organism evidence="2 3">
    <name type="scientific">Stenotrophomonas tumulicola</name>
    <dbReference type="NCBI Taxonomy" id="1685415"/>
    <lineage>
        <taxon>Bacteria</taxon>
        <taxon>Pseudomonadati</taxon>
        <taxon>Pseudomonadota</taxon>
        <taxon>Gammaproteobacteria</taxon>
        <taxon>Lysobacterales</taxon>
        <taxon>Lysobacteraceae</taxon>
        <taxon>Stenotrophomonas</taxon>
    </lineage>
</organism>
<comment type="caution">
    <text evidence="2">The sequence shown here is derived from an EMBL/GenBank/DDBJ whole genome shotgun (WGS) entry which is preliminary data.</text>
</comment>
<dbReference type="InterPro" id="IPR029068">
    <property type="entry name" value="Glyas_Bleomycin-R_OHBP_Dase"/>
</dbReference>
<dbReference type="SUPFAM" id="SSF54593">
    <property type="entry name" value="Glyoxalase/Bleomycin resistance protein/Dihydroxybiphenyl dioxygenase"/>
    <property type="match status" value="1"/>
</dbReference>
<dbReference type="InterPro" id="IPR037523">
    <property type="entry name" value="VOC_core"/>
</dbReference>
<proteinExistence type="predicted"/>
<name>A0A7W3FMG1_9GAMM</name>
<dbReference type="RefSeq" id="WP_182339376.1">
    <property type="nucleotide sequence ID" value="NZ_JACGXS010000004.1"/>
</dbReference>
<dbReference type="AlphaFoldDB" id="A0A7W3FMG1"/>
<sequence>MRIVELTLPVSDTHAVSAYFRDVLQLHVEDHKIKTGWSTLILRAAGKHPVGGVHLAFNVPDNRFADAMAWLRARTPLQHDRDGKDHFALESSWQSQSVYFTGPDGLILELIGRRRLPASSRTGVFHGNELTCLSEVGLPTADVPATRQAIGTRFGLQPLSTPSAEFAPMGDDEGLLILSDTRRRWFPEQKDLPNAQGIEVVIETRAGTSECHDAAQGWRVRAR</sequence>
<evidence type="ECO:0000313" key="3">
    <source>
        <dbReference type="Proteomes" id="UP000547058"/>
    </source>
</evidence>
<dbReference type="CDD" id="cd06587">
    <property type="entry name" value="VOC"/>
    <property type="match status" value="1"/>
</dbReference>
<evidence type="ECO:0000259" key="1">
    <source>
        <dbReference type="PROSITE" id="PS51819"/>
    </source>
</evidence>
<keyword evidence="3" id="KW-1185">Reference proteome</keyword>
<feature type="domain" description="VOC" evidence="1">
    <location>
        <begin position="2"/>
        <end position="113"/>
    </location>
</feature>
<dbReference type="Proteomes" id="UP000547058">
    <property type="component" value="Unassembled WGS sequence"/>
</dbReference>
<gene>
    <name evidence="2" type="ORF">H4O11_10560</name>
</gene>
<dbReference type="PROSITE" id="PS51819">
    <property type="entry name" value="VOC"/>
    <property type="match status" value="1"/>
</dbReference>
<protein>
    <submittedName>
        <fullName evidence="2">VOC family protein</fullName>
    </submittedName>
</protein>
<dbReference type="EMBL" id="JACGXS010000004">
    <property type="protein sequence ID" value="MBA8682248.1"/>
    <property type="molecule type" value="Genomic_DNA"/>
</dbReference>
<evidence type="ECO:0000313" key="2">
    <source>
        <dbReference type="EMBL" id="MBA8682248.1"/>
    </source>
</evidence>